<keyword evidence="13" id="KW-0418">Kinase</keyword>
<dbReference type="Proteomes" id="UP000683360">
    <property type="component" value="Unassembled WGS sequence"/>
</dbReference>
<evidence type="ECO:0000256" key="10">
    <source>
        <dbReference type="ARBA" id="ARBA00022679"/>
    </source>
</evidence>
<comment type="catalytic activity">
    <reaction evidence="19">
        <text>L-threonyl-[protein] + ATP = O-phospho-L-threonyl-[protein] + ADP + H(+)</text>
        <dbReference type="Rhea" id="RHEA:46608"/>
        <dbReference type="Rhea" id="RHEA-COMP:11060"/>
        <dbReference type="Rhea" id="RHEA-COMP:11605"/>
        <dbReference type="ChEBI" id="CHEBI:15378"/>
        <dbReference type="ChEBI" id="CHEBI:30013"/>
        <dbReference type="ChEBI" id="CHEBI:30616"/>
        <dbReference type="ChEBI" id="CHEBI:61977"/>
        <dbReference type="ChEBI" id="CHEBI:456216"/>
        <dbReference type="EC" id="2.7.11.1"/>
    </reaction>
</comment>
<evidence type="ECO:0000256" key="12">
    <source>
        <dbReference type="ARBA" id="ARBA00022741"/>
    </source>
</evidence>
<evidence type="ECO:0000256" key="15">
    <source>
        <dbReference type="ARBA" id="ARBA00022842"/>
    </source>
</evidence>
<evidence type="ECO:0000256" key="22">
    <source>
        <dbReference type="SAM" id="MobiDB-lite"/>
    </source>
</evidence>
<evidence type="ECO:0000256" key="19">
    <source>
        <dbReference type="ARBA" id="ARBA00047899"/>
    </source>
</evidence>
<evidence type="ECO:0000256" key="4">
    <source>
        <dbReference type="ARBA" id="ARBA00004245"/>
    </source>
</evidence>
<protein>
    <recommendedName>
        <fullName evidence="6">non-specific serine/threonine protein kinase</fullName>
        <ecNumber evidence="6">2.7.11.1</ecNumber>
    </recommendedName>
</protein>
<evidence type="ECO:0000256" key="11">
    <source>
        <dbReference type="ARBA" id="ARBA00022723"/>
    </source>
</evidence>
<dbReference type="OrthoDB" id="2158884at2759"/>
<keyword evidence="8" id="KW-0723">Serine/threonine-protein kinase</keyword>
<evidence type="ECO:0000256" key="5">
    <source>
        <dbReference type="ARBA" id="ARBA00006485"/>
    </source>
</evidence>
<dbReference type="EMBL" id="CAJPWZ010001630">
    <property type="protein sequence ID" value="CAG2219428.1"/>
    <property type="molecule type" value="Genomic_DNA"/>
</dbReference>
<evidence type="ECO:0000256" key="8">
    <source>
        <dbReference type="ARBA" id="ARBA00022527"/>
    </source>
</evidence>
<keyword evidence="7" id="KW-0963">Cytoplasm</keyword>
<dbReference type="SMART" id="SM00220">
    <property type="entry name" value="S_TKc"/>
    <property type="match status" value="1"/>
</dbReference>
<evidence type="ECO:0000256" key="2">
    <source>
        <dbReference type="ARBA" id="ARBA00004123"/>
    </source>
</evidence>
<dbReference type="InterPro" id="IPR008271">
    <property type="entry name" value="Ser/Thr_kinase_AS"/>
</dbReference>
<evidence type="ECO:0000256" key="7">
    <source>
        <dbReference type="ARBA" id="ARBA00022490"/>
    </source>
</evidence>
<evidence type="ECO:0000256" key="20">
    <source>
        <dbReference type="ARBA" id="ARBA00048679"/>
    </source>
</evidence>
<feature type="binding site" evidence="21">
    <location>
        <position position="34"/>
    </location>
    <ligand>
        <name>ATP</name>
        <dbReference type="ChEBI" id="CHEBI:30616"/>
    </ligand>
</feature>
<keyword evidence="18" id="KW-0966">Cell projection</keyword>
<keyword evidence="10 24" id="KW-0808">Transferase</keyword>
<evidence type="ECO:0000256" key="3">
    <source>
        <dbReference type="ARBA" id="ARBA00004138"/>
    </source>
</evidence>
<dbReference type="SUPFAM" id="SSF56112">
    <property type="entry name" value="Protein kinase-like (PK-like)"/>
    <property type="match status" value="1"/>
</dbReference>
<dbReference type="GO" id="GO:0005856">
    <property type="term" value="C:cytoskeleton"/>
    <property type="evidence" value="ECO:0007669"/>
    <property type="project" value="UniProtKB-SubCell"/>
</dbReference>
<evidence type="ECO:0000256" key="17">
    <source>
        <dbReference type="ARBA" id="ARBA00023242"/>
    </source>
</evidence>
<evidence type="ECO:0000256" key="21">
    <source>
        <dbReference type="PROSITE-ProRule" id="PRU10141"/>
    </source>
</evidence>
<dbReference type="FunFam" id="1.10.510.10:FF:000104">
    <property type="entry name" value="serine/threonine-protein kinase MAK isoform X1"/>
    <property type="match status" value="1"/>
</dbReference>
<dbReference type="CDD" id="cd07830">
    <property type="entry name" value="STKc_MAK_like"/>
    <property type="match status" value="1"/>
</dbReference>
<dbReference type="PROSITE" id="PS50011">
    <property type="entry name" value="PROTEIN_KINASE_DOM"/>
    <property type="match status" value="1"/>
</dbReference>
<comment type="catalytic activity">
    <reaction evidence="20">
        <text>L-seryl-[protein] + ATP = O-phospho-L-seryl-[protein] + ADP + H(+)</text>
        <dbReference type="Rhea" id="RHEA:17989"/>
        <dbReference type="Rhea" id="RHEA-COMP:9863"/>
        <dbReference type="Rhea" id="RHEA-COMP:11604"/>
        <dbReference type="ChEBI" id="CHEBI:15378"/>
        <dbReference type="ChEBI" id="CHEBI:29999"/>
        <dbReference type="ChEBI" id="CHEBI:30616"/>
        <dbReference type="ChEBI" id="CHEBI:83421"/>
        <dbReference type="ChEBI" id="CHEBI:456216"/>
        <dbReference type="EC" id="2.7.11.1"/>
    </reaction>
</comment>
<evidence type="ECO:0000256" key="14">
    <source>
        <dbReference type="ARBA" id="ARBA00022840"/>
    </source>
</evidence>
<evidence type="ECO:0000256" key="13">
    <source>
        <dbReference type="ARBA" id="ARBA00022777"/>
    </source>
</evidence>
<evidence type="ECO:0000313" key="24">
    <source>
        <dbReference type="EMBL" id="CAG2219428.1"/>
    </source>
</evidence>
<keyword evidence="17" id="KW-0539">Nucleus</keyword>
<comment type="cofactor">
    <cofactor evidence="1">
        <name>Mg(2+)</name>
        <dbReference type="ChEBI" id="CHEBI:18420"/>
    </cofactor>
</comment>
<sequence length="546" mass="61980">MNRYQIFKQLGDGTYGSVLLAKSIENQESVAIKKMKKKYYSWDECLNLREVKSLRKLNHPNIVRLKEVIRENDQLFFVFEFMKENLYQLMKDRDKLFPESVVRNIIYQVLQGLAFMHKHGFFHRDLKPENLLCTGADCCKIADFGLAREIRSRPPYTDYVSTRWYRAPEILLRSVNYNSPIDLFAVGAIMAELYTLRPLFPGTSEIDQIFKICSILGTPQKGECDEWEEGYKLAAAMNFRWPQCVTTNLKTIIPHASPESLHLMKDMLLWNPSKRPTASQSLKYQYFNVGQNLGLQQTNSPYHQPSPTHQATPQFQASPQPFTEKKSNPTVAPSYGKQIDNDAFAVSVKKKPQQSGRKRWGAGLSETWDDWDDFDFGAPKKPAHKHVAAKPLPSIGPKRDVFGKENDDEDDFLTKAFMIYIFQICNYQIENVNYIRLFEDKKSINPKSSAKKETPSYGALLGAKQSPGGISNVSRPSIGPIGSNRNNADAGYVPSFMSTTKNTNYPPVSWKRAQPGPLSMNKNSAGLGGKPGTHGRTDWAAKYLKS</sequence>
<keyword evidence="15" id="KW-0460">Magnesium</keyword>
<dbReference type="FunFam" id="3.30.200.20:FF:000071">
    <property type="entry name" value="serine/threonine-protein kinase MAK isoform X1"/>
    <property type="match status" value="1"/>
</dbReference>
<organism evidence="24 25">
    <name type="scientific">Mytilus edulis</name>
    <name type="common">Blue mussel</name>
    <dbReference type="NCBI Taxonomy" id="6550"/>
    <lineage>
        <taxon>Eukaryota</taxon>
        <taxon>Metazoa</taxon>
        <taxon>Spiralia</taxon>
        <taxon>Lophotrochozoa</taxon>
        <taxon>Mollusca</taxon>
        <taxon>Bivalvia</taxon>
        <taxon>Autobranchia</taxon>
        <taxon>Pteriomorphia</taxon>
        <taxon>Mytilida</taxon>
        <taxon>Mytiloidea</taxon>
        <taxon>Mytilidae</taxon>
        <taxon>Mytilinae</taxon>
        <taxon>Mytilus</taxon>
    </lineage>
</organism>
<dbReference type="Pfam" id="PF00069">
    <property type="entry name" value="Pkinase"/>
    <property type="match status" value="1"/>
</dbReference>
<proteinExistence type="inferred from homology"/>
<feature type="region of interest" description="Disordered" evidence="22">
    <location>
        <begin position="446"/>
        <end position="486"/>
    </location>
</feature>
<dbReference type="InterPro" id="IPR050117">
    <property type="entry name" value="MAPK"/>
</dbReference>
<keyword evidence="14 21" id="KW-0067">ATP-binding</keyword>
<keyword evidence="11" id="KW-0479">Metal-binding</keyword>
<dbReference type="GO" id="GO:0005929">
    <property type="term" value="C:cilium"/>
    <property type="evidence" value="ECO:0007669"/>
    <property type="project" value="UniProtKB-SubCell"/>
</dbReference>
<feature type="compositionally biased region" description="Polar residues" evidence="22">
    <location>
        <begin position="295"/>
        <end position="321"/>
    </location>
</feature>
<dbReference type="AlphaFoldDB" id="A0A8S3SFP1"/>
<dbReference type="Gene3D" id="1.10.510.10">
    <property type="entry name" value="Transferase(Phosphotransferase) domain 1"/>
    <property type="match status" value="1"/>
</dbReference>
<evidence type="ECO:0000256" key="18">
    <source>
        <dbReference type="ARBA" id="ARBA00023273"/>
    </source>
</evidence>
<dbReference type="InterPro" id="IPR017441">
    <property type="entry name" value="Protein_kinase_ATP_BS"/>
</dbReference>
<evidence type="ECO:0000313" key="25">
    <source>
        <dbReference type="Proteomes" id="UP000683360"/>
    </source>
</evidence>
<dbReference type="Gene3D" id="3.30.200.20">
    <property type="entry name" value="Phosphorylase Kinase, domain 1"/>
    <property type="match status" value="1"/>
</dbReference>
<dbReference type="GO" id="GO:0005634">
    <property type="term" value="C:nucleus"/>
    <property type="evidence" value="ECO:0007669"/>
    <property type="project" value="UniProtKB-SubCell"/>
</dbReference>
<keyword evidence="25" id="KW-1185">Reference proteome</keyword>
<dbReference type="InterPro" id="IPR000719">
    <property type="entry name" value="Prot_kinase_dom"/>
</dbReference>
<feature type="domain" description="Protein kinase" evidence="23">
    <location>
        <begin position="4"/>
        <end position="287"/>
    </location>
</feature>
<keyword evidence="12 21" id="KW-0547">Nucleotide-binding</keyword>
<feature type="region of interest" description="Disordered" evidence="22">
    <location>
        <begin position="295"/>
        <end position="336"/>
    </location>
</feature>
<name>A0A8S3SFP1_MYTED</name>
<dbReference type="GO" id="GO:0004674">
    <property type="term" value="F:protein serine/threonine kinase activity"/>
    <property type="evidence" value="ECO:0007669"/>
    <property type="project" value="UniProtKB-KW"/>
</dbReference>
<keyword evidence="16" id="KW-0206">Cytoskeleton</keyword>
<dbReference type="InterPro" id="IPR011009">
    <property type="entry name" value="Kinase-like_dom_sf"/>
</dbReference>
<comment type="similarity">
    <text evidence="5">Belongs to the protein kinase superfamily. CMGC Ser/Thr protein kinase family. CDC2/CDKX subfamily.</text>
</comment>
<accession>A0A8S3SFP1</accession>
<dbReference type="PROSITE" id="PS00107">
    <property type="entry name" value="PROTEIN_KINASE_ATP"/>
    <property type="match status" value="1"/>
</dbReference>
<dbReference type="PANTHER" id="PTHR24055">
    <property type="entry name" value="MITOGEN-ACTIVATED PROTEIN KINASE"/>
    <property type="match status" value="1"/>
</dbReference>
<gene>
    <name evidence="24" type="ORF">MEDL_32981</name>
</gene>
<evidence type="ECO:0000256" key="9">
    <source>
        <dbReference type="ARBA" id="ARBA00022553"/>
    </source>
</evidence>
<evidence type="ECO:0000256" key="16">
    <source>
        <dbReference type="ARBA" id="ARBA00023212"/>
    </source>
</evidence>
<feature type="region of interest" description="Disordered" evidence="22">
    <location>
        <begin position="504"/>
        <end position="546"/>
    </location>
</feature>
<dbReference type="EC" id="2.7.11.1" evidence="6"/>
<comment type="subcellular location">
    <subcellularLocation>
        <location evidence="3">Cell projection</location>
        <location evidence="3">Cilium</location>
    </subcellularLocation>
    <subcellularLocation>
        <location evidence="4">Cytoplasm</location>
        <location evidence="4">Cytoskeleton</location>
    </subcellularLocation>
    <subcellularLocation>
        <location evidence="2">Nucleus</location>
    </subcellularLocation>
</comment>
<keyword evidence="9" id="KW-0597">Phosphoprotein</keyword>
<dbReference type="GO" id="GO:0005524">
    <property type="term" value="F:ATP binding"/>
    <property type="evidence" value="ECO:0007669"/>
    <property type="project" value="UniProtKB-UniRule"/>
</dbReference>
<reference evidence="24" key="1">
    <citation type="submission" date="2021-03" db="EMBL/GenBank/DDBJ databases">
        <authorList>
            <person name="Bekaert M."/>
        </authorList>
    </citation>
    <scope>NUCLEOTIDE SEQUENCE</scope>
</reference>
<dbReference type="PROSITE" id="PS00108">
    <property type="entry name" value="PROTEIN_KINASE_ST"/>
    <property type="match status" value="1"/>
</dbReference>
<comment type="caution">
    <text evidence="24">The sequence shown here is derived from an EMBL/GenBank/DDBJ whole genome shotgun (WGS) entry which is preliminary data.</text>
</comment>
<evidence type="ECO:0000256" key="1">
    <source>
        <dbReference type="ARBA" id="ARBA00001946"/>
    </source>
</evidence>
<dbReference type="GO" id="GO:0046872">
    <property type="term" value="F:metal ion binding"/>
    <property type="evidence" value="ECO:0007669"/>
    <property type="project" value="UniProtKB-KW"/>
</dbReference>
<evidence type="ECO:0000256" key="6">
    <source>
        <dbReference type="ARBA" id="ARBA00012513"/>
    </source>
</evidence>
<evidence type="ECO:0000259" key="23">
    <source>
        <dbReference type="PROSITE" id="PS50011"/>
    </source>
</evidence>